<comment type="caution">
    <text evidence="1">The sequence shown here is derived from an EMBL/GenBank/DDBJ whole genome shotgun (WGS) entry which is preliminary data.</text>
</comment>
<accession>A0AAD8ERJ2</accession>
<evidence type="ECO:0000313" key="1">
    <source>
        <dbReference type="EMBL" id="KAJ9600565.1"/>
    </source>
</evidence>
<evidence type="ECO:0000313" key="2">
    <source>
        <dbReference type="Proteomes" id="UP001233999"/>
    </source>
</evidence>
<proteinExistence type="predicted"/>
<dbReference type="AlphaFoldDB" id="A0AAD8ERJ2"/>
<feature type="non-terminal residue" evidence="1">
    <location>
        <position position="95"/>
    </location>
</feature>
<sequence>SCLQKRSPIYAARNDYIIIDFAFTVQEFSRIKFFNKSQKLLGLNTDIFVFVSARSFSRTTIMMLRIKFPVDCTMQLEYNLFALILYNGKNINALL</sequence>
<reference evidence="1" key="2">
    <citation type="submission" date="2023-05" db="EMBL/GenBank/DDBJ databases">
        <authorList>
            <person name="Fouks B."/>
        </authorList>
    </citation>
    <scope>NUCLEOTIDE SEQUENCE</scope>
    <source>
        <strain evidence="1">Stay&amp;Tobe</strain>
        <tissue evidence="1">Testes</tissue>
    </source>
</reference>
<dbReference type="Proteomes" id="UP001233999">
    <property type="component" value="Unassembled WGS sequence"/>
</dbReference>
<name>A0AAD8ERJ2_DIPPU</name>
<reference evidence="1" key="1">
    <citation type="journal article" date="2023" name="IScience">
        <title>Live-bearing cockroach genome reveals convergent evolutionary mechanisms linked to viviparity in insects and beyond.</title>
        <authorList>
            <person name="Fouks B."/>
            <person name="Harrison M.C."/>
            <person name="Mikhailova A.A."/>
            <person name="Marchal E."/>
            <person name="English S."/>
            <person name="Carruthers M."/>
            <person name="Jennings E.C."/>
            <person name="Chiamaka E.L."/>
            <person name="Frigard R.A."/>
            <person name="Pippel M."/>
            <person name="Attardo G.M."/>
            <person name="Benoit J.B."/>
            <person name="Bornberg-Bauer E."/>
            <person name="Tobe S.S."/>
        </authorList>
    </citation>
    <scope>NUCLEOTIDE SEQUENCE</scope>
    <source>
        <strain evidence="1">Stay&amp;Tobe</strain>
    </source>
</reference>
<feature type="non-terminal residue" evidence="1">
    <location>
        <position position="1"/>
    </location>
</feature>
<protein>
    <submittedName>
        <fullName evidence="1">Uncharacterized protein</fullName>
    </submittedName>
</protein>
<dbReference type="EMBL" id="JASPKZ010000333">
    <property type="protein sequence ID" value="KAJ9600565.1"/>
    <property type="molecule type" value="Genomic_DNA"/>
</dbReference>
<organism evidence="1 2">
    <name type="scientific">Diploptera punctata</name>
    <name type="common">Pacific beetle cockroach</name>
    <dbReference type="NCBI Taxonomy" id="6984"/>
    <lineage>
        <taxon>Eukaryota</taxon>
        <taxon>Metazoa</taxon>
        <taxon>Ecdysozoa</taxon>
        <taxon>Arthropoda</taxon>
        <taxon>Hexapoda</taxon>
        <taxon>Insecta</taxon>
        <taxon>Pterygota</taxon>
        <taxon>Neoptera</taxon>
        <taxon>Polyneoptera</taxon>
        <taxon>Dictyoptera</taxon>
        <taxon>Blattodea</taxon>
        <taxon>Blaberoidea</taxon>
        <taxon>Blaberidae</taxon>
        <taxon>Diplopterinae</taxon>
        <taxon>Diploptera</taxon>
    </lineage>
</organism>
<keyword evidence="2" id="KW-1185">Reference proteome</keyword>
<gene>
    <name evidence="1" type="ORF">L9F63_026298</name>
</gene>